<feature type="compositionally biased region" description="Pro residues" evidence="1">
    <location>
        <begin position="192"/>
        <end position="201"/>
    </location>
</feature>
<evidence type="ECO:0000256" key="1">
    <source>
        <dbReference type="SAM" id="MobiDB-lite"/>
    </source>
</evidence>
<dbReference type="GO" id="GO:0006366">
    <property type="term" value="P:transcription by RNA polymerase II"/>
    <property type="evidence" value="ECO:0007669"/>
    <property type="project" value="InterPro"/>
</dbReference>
<feature type="compositionally biased region" description="Basic and acidic residues" evidence="1">
    <location>
        <begin position="586"/>
        <end position="599"/>
    </location>
</feature>
<feature type="compositionally biased region" description="Pro residues" evidence="1">
    <location>
        <begin position="216"/>
        <end position="225"/>
    </location>
</feature>
<dbReference type="GO" id="GO:0005737">
    <property type="term" value="C:cytoplasm"/>
    <property type="evidence" value="ECO:0007669"/>
    <property type="project" value="TreeGrafter"/>
</dbReference>
<evidence type="ECO:0000313" key="4">
    <source>
        <dbReference type="Proteomes" id="UP000735302"/>
    </source>
</evidence>
<dbReference type="GO" id="GO:0000428">
    <property type="term" value="C:DNA-directed RNA polymerase complex"/>
    <property type="evidence" value="ECO:0007669"/>
    <property type="project" value="UniProtKB-KW"/>
</dbReference>
<protein>
    <submittedName>
        <fullName evidence="3">DNA-directed RNA polymerase ii subunit rpb1</fullName>
    </submittedName>
</protein>
<feature type="compositionally biased region" description="Low complexity" evidence="1">
    <location>
        <begin position="549"/>
        <end position="558"/>
    </location>
</feature>
<reference evidence="3 4" key="1">
    <citation type="journal article" date="2021" name="Elife">
        <title>Chloroplast acquisition without the gene transfer in kleptoplastic sea slugs, Plakobranchus ocellatus.</title>
        <authorList>
            <person name="Maeda T."/>
            <person name="Takahashi S."/>
            <person name="Yoshida T."/>
            <person name="Shimamura S."/>
            <person name="Takaki Y."/>
            <person name="Nagai Y."/>
            <person name="Toyoda A."/>
            <person name="Suzuki Y."/>
            <person name="Arimoto A."/>
            <person name="Ishii H."/>
            <person name="Satoh N."/>
            <person name="Nishiyama T."/>
            <person name="Hasebe M."/>
            <person name="Maruyama T."/>
            <person name="Minagawa J."/>
            <person name="Obokata J."/>
            <person name="Shigenobu S."/>
        </authorList>
    </citation>
    <scope>NUCLEOTIDE SEQUENCE [LARGE SCALE GENOMIC DNA]</scope>
</reference>
<feature type="compositionally biased region" description="Low complexity" evidence="1">
    <location>
        <begin position="202"/>
        <end position="215"/>
    </location>
</feature>
<feature type="compositionally biased region" description="Polar residues" evidence="1">
    <location>
        <begin position="401"/>
        <end position="411"/>
    </location>
</feature>
<feature type="region of interest" description="Disordered" evidence="1">
    <location>
        <begin position="132"/>
        <end position="230"/>
    </location>
</feature>
<dbReference type="Pfam" id="PF26156">
    <property type="entry name" value="PARP4_MVP-ID"/>
    <property type="match status" value="1"/>
</dbReference>
<feature type="domain" description="PARP4 MVP-ID C-terminal" evidence="2">
    <location>
        <begin position="691"/>
        <end position="835"/>
    </location>
</feature>
<feature type="compositionally biased region" description="Low complexity" evidence="1">
    <location>
        <begin position="176"/>
        <end position="191"/>
    </location>
</feature>
<dbReference type="GO" id="GO:0005634">
    <property type="term" value="C:nucleus"/>
    <property type="evidence" value="ECO:0007669"/>
    <property type="project" value="UniProtKB-SubCell"/>
</dbReference>
<organism evidence="3 4">
    <name type="scientific">Plakobranchus ocellatus</name>
    <dbReference type="NCBI Taxonomy" id="259542"/>
    <lineage>
        <taxon>Eukaryota</taxon>
        <taxon>Metazoa</taxon>
        <taxon>Spiralia</taxon>
        <taxon>Lophotrochozoa</taxon>
        <taxon>Mollusca</taxon>
        <taxon>Gastropoda</taxon>
        <taxon>Heterobranchia</taxon>
        <taxon>Euthyneura</taxon>
        <taxon>Panpulmonata</taxon>
        <taxon>Sacoglossa</taxon>
        <taxon>Placobranchoidea</taxon>
        <taxon>Plakobranchidae</taxon>
        <taxon>Plakobranchus</taxon>
    </lineage>
</organism>
<dbReference type="PANTHER" id="PTHR46530:SF1">
    <property type="entry name" value="PROTEIN MONO-ADP-RIBOSYLTRANSFERASE PARP4"/>
    <property type="match status" value="1"/>
</dbReference>
<dbReference type="InterPro" id="IPR058904">
    <property type="entry name" value="PARP4_MVP-ID"/>
</dbReference>
<dbReference type="AlphaFoldDB" id="A0AAV4DGC7"/>
<feature type="compositionally biased region" description="Pro residues" evidence="1">
    <location>
        <begin position="285"/>
        <end position="298"/>
    </location>
</feature>
<feature type="compositionally biased region" description="Low complexity" evidence="1">
    <location>
        <begin position="370"/>
        <end position="386"/>
    </location>
</feature>
<feature type="region of interest" description="Disordered" evidence="1">
    <location>
        <begin position="244"/>
        <end position="342"/>
    </location>
</feature>
<name>A0AAV4DGC7_9GAST</name>
<gene>
    <name evidence="3" type="ORF">PoB_006982200</name>
</gene>
<sequence length="842" mass="89320">MGRTTGQATFGSAMMSGATGQATFGSAMMGGATGQATFESPVLGGATGQATFGSPVMGGTTGQATFGSAVMIGTTPESTSGPSGFSLMAIPPPPPPPPPAALEGLFSQSMQSSLETSKQLEKELGMLSECSLPPKNRIEEPAPSAPQPKLQPPPFSRVSFAAPVSKPLSAPPAPSALPARKSASAVQVPKPLSAPPAPPALPARKSASAVQVPKPLSAPPAPPALPARGAARAAFAVHVPKPLLVPHAAPPLPAKKAAPAGPLPMPRSTPPAPPALPARGAAPATPVPQPQSAPPAAPALPKKKETPGILLLEKSELQRSQRLLKSAAPKELSSDASQEPARVTLMDDLKRIKYKKLRSEPIASSSYSITSPAYAPTSPAYAPTSPVYSPTSPEDLYAPPSHTQSLGILGQNSDKNADMLKKVEQQPQKNLSKKVHGGMVSWRTEGSRDSIYKQFKHGHTAILRIHEAPSESSHSKIGTSDFAYEGMRSLVRERSEPLMSKLSAEIEPLTLKSSALADEDDETASFAKQRSQSPNILPHLAQRSRSRGQSRSCSSQSRSRSRSRSRSPDISPCEEYRSGFKGSGARGEKEKEQQQRPEQSKAFQFKKQVASRVDDDDSIYEAVSKPDRRKPHGRKLSRKRPSEGDTGDVPVAVARMGKPLSAFGIGTDLTAARVSRLVLLSGEKLHKLLLEQNQDGSWQFGHKLDDLIGVNSDQCTRLLTASGLPSLGCKAWEEIARIIATVLTLFSLLSTLMPQFFPLADDSWQEILDFLKSLSIADAQAMLSKNISGGRGQDVSESVIRALEFLNAMDRRHPALYSRLELGSSWFKVATSLWGSSIVAAA</sequence>
<dbReference type="InterPro" id="IPR031273">
    <property type="entry name" value="PARP4"/>
</dbReference>
<comment type="caution">
    <text evidence="3">The sequence shown here is derived from an EMBL/GenBank/DDBJ whole genome shotgun (WGS) entry which is preliminary data.</text>
</comment>
<evidence type="ECO:0000313" key="3">
    <source>
        <dbReference type="EMBL" id="GFO43317.1"/>
    </source>
</evidence>
<keyword evidence="3" id="KW-0240">DNA-directed RNA polymerase</keyword>
<feature type="compositionally biased region" description="Basic residues" evidence="1">
    <location>
        <begin position="627"/>
        <end position="639"/>
    </location>
</feature>
<dbReference type="GO" id="GO:0003677">
    <property type="term" value="F:DNA binding"/>
    <property type="evidence" value="ECO:0007669"/>
    <property type="project" value="UniProtKB-KW"/>
</dbReference>
<dbReference type="PANTHER" id="PTHR46530">
    <property type="entry name" value="PROTEIN MONO-ADP-RIBOSYLTRANSFERASE PARP4"/>
    <property type="match status" value="1"/>
</dbReference>
<dbReference type="GO" id="GO:0046872">
    <property type="term" value="F:metal ion binding"/>
    <property type="evidence" value="ECO:0007669"/>
    <property type="project" value="UniProtKB-KW"/>
</dbReference>
<dbReference type="Proteomes" id="UP000735302">
    <property type="component" value="Unassembled WGS sequence"/>
</dbReference>
<dbReference type="EMBL" id="BLXT01007869">
    <property type="protein sequence ID" value="GFO43317.1"/>
    <property type="molecule type" value="Genomic_DNA"/>
</dbReference>
<evidence type="ECO:0000259" key="2">
    <source>
        <dbReference type="Pfam" id="PF26156"/>
    </source>
</evidence>
<feature type="compositionally biased region" description="Pro residues" evidence="1">
    <location>
        <begin position="261"/>
        <end position="276"/>
    </location>
</feature>
<keyword evidence="4" id="KW-1185">Reference proteome</keyword>
<accession>A0AAV4DGC7</accession>
<proteinExistence type="predicted"/>
<feature type="region of interest" description="Disordered" evidence="1">
    <location>
        <begin position="520"/>
        <end position="650"/>
    </location>
</feature>
<dbReference type="GO" id="GO:0003950">
    <property type="term" value="F:NAD+ poly-ADP-ribosyltransferase activity"/>
    <property type="evidence" value="ECO:0007669"/>
    <property type="project" value="InterPro"/>
</dbReference>
<feature type="compositionally biased region" description="Pro residues" evidence="1">
    <location>
        <begin position="143"/>
        <end position="155"/>
    </location>
</feature>
<feature type="compositionally biased region" description="Polar residues" evidence="1">
    <location>
        <begin position="526"/>
        <end position="535"/>
    </location>
</feature>
<feature type="region of interest" description="Disordered" evidence="1">
    <location>
        <begin position="359"/>
        <end position="411"/>
    </location>
</feature>
<keyword evidence="3" id="KW-0804">Transcription</keyword>